<dbReference type="RefSeq" id="WP_304277969.1">
    <property type="nucleotide sequence ID" value="NZ_QFQZ01000034.1"/>
</dbReference>
<keyword evidence="1" id="KW-0969">Cilium</keyword>
<dbReference type="NCBIfam" id="NF004693">
    <property type="entry name" value="PRK06032.1-4"/>
    <property type="match status" value="1"/>
</dbReference>
<accession>A0A2W5V3P4</accession>
<dbReference type="Proteomes" id="UP000249393">
    <property type="component" value="Unassembled WGS sequence"/>
</dbReference>
<evidence type="ECO:0000313" key="1">
    <source>
        <dbReference type="EMBL" id="PZR33922.1"/>
    </source>
</evidence>
<evidence type="ECO:0000313" key="2">
    <source>
        <dbReference type="Proteomes" id="UP000249393"/>
    </source>
</evidence>
<keyword evidence="1" id="KW-0966">Cell projection</keyword>
<gene>
    <name evidence="1" type="ORF">DI526_11825</name>
</gene>
<dbReference type="AlphaFoldDB" id="A0A2W5V3P4"/>
<comment type="caution">
    <text evidence="1">The sequence shown here is derived from an EMBL/GenBank/DDBJ whole genome shotgun (WGS) entry which is preliminary data.</text>
</comment>
<sequence>MIDTPPRKFAFDTVFDDRGGVAYEPPKVKKNFTPEEVEAAKAQAYAQGERSAVARAEQDAAHALADIAGAVREAFGALTHVAHEHREGAAMLALACARKIADAALVNFPEAPVTAALEALAREVEAQPRIFVRVSPEMEERTQQALETVAAQIGYQGQIVARADGAMPPAAFTFDWGEGRAAFDPSGAAQRVAEALEAAIAAEGLHAEPMFS</sequence>
<organism evidence="1 2">
    <name type="scientific">Caulobacter segnis</name>
    <dbReference type="NCBI Taxonomy" id="88688"/>
    <lineage>
        <taxon>Bacteria</taxon>
        <taxon>Pseudomonadati</taxon>
        <taxon>Pseudomonadota</taxon>
        <taxon>Alphaproteobacteria</taxon>
        <taxon>Caulobacterales</taxon>
        <taxon>Caulobacteraceae</taxon>
        <taxon>Caulobacter</taxon>
    </lineage>
</organism>
<protein>
    <submittedName>
        <fullName evidence="1">Flagellar assembly protein FliH</fullName>
    </submittedName>
</protein>
<dbReference type="EMBL" id="QFQZ01000034">
    <property type="protein sequence ID" value="PZR33922.1"/>
    <property type="molecule type" value="Genomic_DNA"/>
</dbReference>
<reference evidence="1 2" key="1">
    <citation type="submission" date="2017-08" db="EMBL/GenBank/DDBJ databases">
        <title>Infants hospitalized years apart are colonized by the same room-sourced microbial strains.</title>
        <authorList>
            <person name="Brooks B."/>
            <person name="Olm M.R."/>
            <person name="Firek B.A."/>
            <person name="Baker R."/>
            <person name="Thomas B.C."/>
            <person name="Morowitz M.J."/>
            <person name="Banfield J.F."/>
        </authorList>
    </citation>
    <scope>NUCLEOTIDE SEQUENCE [LARGE SCALE GENOMIC DNA]</scope>
    <source>
        <strain evidence="1">S2_003_000_R2_4</strain>
    </source>
</reference>
<keyword evidence="1" id="KW-0282">Flagellum</keyword>
<proteinExistence type="predicted"/>
<name>A0A2W5V3P4_9CAUL</name>